<reference evidence="5" key="1">
    <citation type="journal article" date="2014" name="Genome Announc.">
        <title>Draft Genome Sequence of Lactobacillus oryzae Strain SG293T.</title>
        <authorList>
            <person name="Tanizawa Y."/>
            <person name="Fujisawa T."/>
            <person name="Mochizuki T."/>
            <person name="Kaminuma E."/>
            <person name="Nakamura Y."/>
            <person name="Tohno M."/>
        </authorList>
    </citation>
    <scope>NUCLEOTIDE SEQUENCE [LARGE SCALE GENOMIC DNA]</scope>
    <source>
        <strain evidence="5">SG293</strain>
    </source>
</reference>
<dbReference type="SUPFAM" id="SSF51430">
    <property type="entry name" value="NAD(P)-linked oxidoreductase"/>
    <property type="match status" value="1"/>
</dbReference>
<dbReference type="EMBL" id="BBJM01000016">
    <property type="protein sequence ID" value="GAK47994.1"/>
    <property type="molecule type" value="Genomic_DNA"/>
</dbReference>
<dbReference type="PANTHER" id="PTHR43638">
    <property type="entry name" value="OXIDOREDUCTASE, ALDO/KETO REDUCTASE FAMILY PROTEIN"/>
    <property type="match status" value="1"/>
</dbReference>
<evidence type="ECO:0000256" key="2">
    <source>
        <dbReference type="PIRSR" id="PIRSR000097-2"/>
    </source>
</evidence>
<accession>A0A081BIX6</accession>
<dbReference type="eggNOG" id="COG0656">
    <property type="taxonomic scope" value="Bacteria"/>
</dbReference>
<feature type="binding site" evidence="2">
    <location>
        <position position="117"/>
    </location>
    <ligand>
        <name>substrate</name>
    </ligand>
</feature>
<evidence type="ECO:0000256" key="3">
    <source>
        <dbReference type="PIRSR" id="PIRSR000097-3"/>
    </source>
</evidence>
<dbReference type="GO" id="GO:0016491">
    <property type="term" value="F:oxidoreductase activity"/>
    <property type="evidence" value="ECO:0007669"/>
    <property type="project" value="InterPro"/>
</dbReference>
<dbReference type="AlphaFoldDB" id="A0A081BIX6"/>
<organism evidence="5 6">
    <name type="scientific">Secundilactobacillus oryzae JCM 18671</name>
    <dbReference type="NCBI Taxonomy" id="1291743"/>
    <lineage>
        <taxon>Bacteria</taxon>
        <taxon>Bacillati</taxon>
        <taxon>Bacillota</taxon>
        <taxon>Bacilli</taxon>
        <taxon>Lactobacillales</taxon>
        <taxon>Lactobacillaceae</taxon>
        <taxon>Secundilactobacillus</taxon>
    </lineage>
</organism>
<feature type="domain" description="NADP-dependent oxidoreductase" evidence="4">
    <location>
        <begin position="18"/>
        <end position="271"/>
    </location>
</feature>
<keyword evidence="6" id="KW-1185">Reference proteome</keyword>
<dbReference type="STRING" id="1291743.LOSG293_160370"/>
<dbReference type="InterPro" id="IPR036812">
    <property type="entry name" value="NAD(P)_OxRdtase_dom_sf"/>
</dbReference>
<dbReference type="PANTHER" id="PTHR43638:SF3">
    <property type="entry name" value="ALDEHYDE REDUCTASE"/>
    <property type="match status" value="1"/>
</dbReference>
<evidence type="ECO:0000256" key="1">
    <source>
        <dbReference type="PIRSR" id="PIRSR000097-1"/>
    </source>
</evidence>
<evidence type="ECO:0000259" key="4">
    <source>
        <dbReference type="Pfam" id="PF00248"/>
    </source>
</evidence>
<proteinExistence type="predicted"/>
<evidence type="ECO:0000313" key="5">
    <source>
        <dbReference type="EMBL" id="GAK47994.1"/>
    </source>
</evidence>
<gene>
    <name evidence="5" type="ORF">LOSG293_160370</name>
</gene>
<dbReference type="InterPro" id="IPR020471">
    <property type="entry name" value="AKR"/>
</dbReference>
<dbReference type="PRINTS" id="PR00069">
    <property type="entry name" value="ALDKETRDTASE"/>
</dbReference>
<comment type="caution">
    <text evidence="5">The sequence shown here is derived from an EMBL/GenBank/DDBJ whole genome shotgun (WGS) entry which is preliminary data.</text>
</comment>
<dbReference type="Proteomes" id="UP000028700">
    <property type="component" value="Unassembled WGS sequence"/>
</dbReference>
<dbReference type="Pfam" id="PF00248">
    <property type="entry name" value="Aldo_ket_red"/>
    <property type="match status" value="1"/>
</dbReference>
<dbReference type="Gene3D" id="3.20.20.100">
    <property type="entry name" value="NADP-dependent oxidoreductase domain"/>
    <property type="match status" value="1"/>
</dbReference>
<name>A0A081BIX6_9LACO</name>
<dbReference type="PIRSF" id="PIRSF000097">
    <property type="entry name" value="AKR"/>
    <property type="match status" value="1"/>
</dbReference>
<dbReference type="InterPro" id="IPR023210">
    <property type="entry name" value="NADP_OxRdtase_dom"/>
</dbReference>
<feature type="site" description="Lowers pKa of active site Tyr" evidence="3">
    <location>
        <position position="84"/>
    </location>
</feature>
<feature type="active site" description="Proton donor" evidence="1">
    <location>
        <position position="58"/>
    </location>
</feature>
<evidence type="ECO:0000313" key="6">
    <source>
        <dbReference type="Proteomes" id="UP000028700"/>
    </source>
</evidence>
<protein>
    <submittedName>
        <fullName evidence="5">Aldehyde oxidoreductase</fullName>
    </submittedName>
</protein>
<sequence length="285" mass="31971">MEAIEMKQLNFKGESVSELGIGTWNIGEGDARQSSQEITAIQYGLEHGINFIDTAEMYGEGKSETLVGQAIQPYDRDKLFITSKFYPFHATPSLMRASLTKSLQRLKIDYLDLYLLHWRGNTPLVETVQGMYELQAEGLIKHWGVSNFDTSDLQELIELPHGKDVFANEDLYNLRSRGIEFDLLPWQAENNIPFIGYSPFGSGNGKGIDSPELRQIAQERQVSVQAILLAWVTRHHDVLSIPKASQVEHVTANIAATEIKLTAEELARLDQDFPAPIGKQALDVI</sequence>